<accession>A0A5C4JJ73</accession>
<sequence length="448" mass="47338">MLIVPGIMGSELVEDESGKQLWGLRDPRWYVQAWTSGRSLARLRLTDEERAGRYGRIRPGGLLRFPAFAPLLRGFEPYTDLVTGLRKVCADPAAVATFPYDWRLPVAYNAGLLAKAADRHLTGWRAHPACEAARRASADQGPARLVVVAHSMGGLLARQLGLISGAADDVRATVTFGTPFSGAPKAALLLAAGRGSPALPARRLRELAVTLPGVYDLLPTYRCVDTGADARALTASDITGMDADPGLWQDSARDAADREQVLPSGHVRVVGTDQPTVQAVTLKDGVVAGHRYTCRPSADGGVERADRRGDGTVPRDSAWIRDSTGQPLAQTHGAMARCAEALVVASDVLADRDTGPWQGETRLGLDVPDVVPAGEPIPFTVTGAGHPARVTCRVTDAETGRQAAAPKLERSGDGHRAVIGGRRPGLYRLRVAGGGASPVTQLFLVSGG</sequence>
<dbReference type="Pfam" id="PF02450">
    <property type="entry name" value="LCAT"/>
    <property type="match status" value="1"/>
</dbReference>
<dbReference type="EMBL" id="VCKW01000006">
    <property type="protein sequence ID" value="TMR07007.1"/>
    <property type="molecule type" value="Genomic_DNA"/>
</dbReference>
<dbReference type="InterPro" id="IPR029058">
    <property type="entry name" value="AB_hydrolase_fold"/>
</dbReference>
<evidence type="ECO:0008006" key="3">
    <source>
        <dbReference type="Google" id="ProtNLM"/>
    </source>
</evidence>
<keyword evidence="2" id="KW-1185">Reference proteome</keyword>
<dbReference type="AlphaFoldDB" id="A0A5C4JJ73"/>
<dbReference type="RefSeq" id="WP_138643378.1">
    <property type="nucleotide sequence ID" value="NZ_VCKW01000006.1"/>
</dbReference>
<dbReference type="Gene3D" id="3.40.50.1820">
    <property type="entry name" value="alpha/beta hydrolase"/>
    <property type="match status" value="1"/>
</dbReference>
<reference evidence="1 2" key="1">
    <citation type="submission" date="2019-05" db="EMBL/GenBank/DDBJ databases">
        <title>Draft genome sequence of Actinomadura sp. 14C53.</title>
        <authorList>
            <person name="Saricaoglu S."/>
            <person name="Isik K."/>
        </authorList>
    </citation>
    <scope>NUCLEOTIDE SEQUENCE [LARGE SCALE GENOMIC DNA]</scope>
    <source>
        <strain evidence="1 2">14C53</strain>
    </source>
</reference>
<dbReference type="SUPFAM" id="SSF53474">
    <property type="entry name" value="alpha/beta-Hydrolases"/>
    <property type="match status" value="1"/>
</dbReference>
<dbReference type="GO" id="GO:0006629">
    <property type="term" value="P:lipid metabolic process"/>
    <property type="evidence" value="ECO:0007669"/>
    <property type="project" value="InterPro"/>
</dbReference>
<gene>
    <name evidence="1" type="ORF">ETD83_02385</name>
</gene>
<name>A0A5C4JJ73_9ACTN</name>
<evidence type="ECO:0000313" key="2">
    <source>
        <dbReference type="Proteomes" id="UP000309174"/>
    </source>
</evidence>
<proteinExistence type="predicted"/>
<dbReference type="Proteomes" id="UP000309174">
    <property type="component" value="Unassembled WGS sequence"/>
</dbReference>
<organism evidence="1 2">
    <name type="scientific">Actinomadura soli</name>
    <dbReference type="NCBI Taxonomy" id="2508997"/>
    <lineage>
        <taxon>Bacteria</taxon>
        <taxon>Bacillati</taxon>
        <taxon>Actinomycetota</taxon>
        <taxon>Actinomycetes</taxon>
        <taxon>Streptosporangiales</taxon>
        <taxon>Thermomonosporaceae</taxon>
        <taxon>Actinomadura</taxon>
    </lineage>
</organism>
<dbReference type="InterPro" id="IPR003386">
    <property type="entry name" value="LACT/PDAT_acylTrfase"/>
</dbReference>
<dbReference type="GO" id="GO:0008374">
    <property type="term" value="F:O-acyltransferase activity"/>
    <property type="evidence" value="ECO:0007669"/>
    <property type="project" value="InterPro"/>
</dbReference>
<comment type="caution">
    <text evidence="1">The sequence shown here is derived from an EMBL/GenBank/DDBJ whole genome shotgun (WGS) entry which is preliminary data.</text>
</comment>
<protein>
    <recommendedName>
        <fullName evidence="3">Lecithin:cholesterol acyltransferase</fullName>
    </recommendedName>
</protein>
<dbReference type="OrthoDB" id="8871309at2"/>
<evidence type="ECO:0000313" key="1">
    <source>
        <dbReference type="EMBL" id="TMR07007.1"/>
    </source>
</evidence>